<organism evidence="1 2">
    <name type="scientific">Anaeramoeba flamelloides</name>
    <dbReference type="NCBI Taxonomy" id="1746091"/>
    <lineage>
        <taxon>Eukaryota</taxon>
        <taxon>Metamonada</taxon>
        <taxon>Anaeramoebidae</taxon>
        <taxon>Anaeramoeba</taxon>
    </lineage>
</organism>
<proteinExistence type="predicted"/>
<reference evidence="1" key="1">
    <citation type="submission" date="2022-08" db="EMBL/GenBank/DDBJ databases">
        <title>Novel sulfate-reducing endosymbionts in the free-living metamonad Anaeramoeba.</title>
        <authorList>
            <person name="Jerlstrom-Hultqvist J."/>
            <person name="Cepicka I."/>
            <person name="Gallot-Lavallee L."/>
            <person name="Salas-Leiva D."/>
            <person name="Curtis B.A."/>
            <person name="Zahonova K."/>
            <person name="Pipaliya S."/>
            <person name="Dacks J."/>
            <person name="Roger A.J."/>
        </authorList>
    </citation>
    <scope>NUCLEOTIDE SEQUENCE</scope>
    <source>
        <strain evidence="1">Schooner1</strain>
    </source>
</reference>
<accession>A0ABQ8YXE3</accession>
<sequence>MFPEELREKNLNKRKFSCRYNCNNHYKIELSRLIHEIIFHKRILVPLEKDIISKNVLFTKKKLYLLRSSLNSTLVKLKDRVSTDNKVKDKLNLDLKNQAFINLEQYIEEFENTYNIKKKIPRTKTLNINEGEYNGDIEIFKEVSDHHEINEYGEENFEEKDLKSDNELEEIEEILTRNNQKINDFADDDIFGIVFDKRLPSSFLDNTLLFETERDKDK</sequence>
<comment type="caution">
    <text evidence="1">The sequence shown here is derived from an EMBL/GenBank/DDBJ whole genome shotgun (WGS) entry which is preliminary data.</text>
</comment>
<gene>
    <name evidence="1" type="ORF">M0813_17174</name>
</gene>
<keyword evidence="2" id="KW-1185">Reference proteome</keyword>
<dbReference type="Proteomes" id="UP001150062">
    <property type="component" value="Unassembled WGS sequence"/>
</dbReference>
<evidence type="ECO:0000313" key="1">
    <source>
        <dbReference type="EMBL" id="KAJ6249290.1"/>
    </source>
</evidence>
<name>A0ABQ8YXE3_9EUKA</name>
<dbReference type="EMBL" id="JAOAOG010000101">
    <property type="protein sequence ID" value="KAJ6249290.1"/>
    <property type="molecule type" value="Genomic_DNA"/>
</dbReference>
<protein>
    <submittedName>
        <fullName evidence="1">Uncharacterized protein</fullName>
    </submittedName>
</protein>
<evidence type="ECO:0000313" key="2">
    <source>
        <dbReference type="Proteomes" id="UP001150062"/>
    </source>
</evidence>